<dbReference type="InterPro" id="IPR004012">
    <property type="entry name" value="Run_dom"/>
</dbReference>
<dbReference type="PANTHER" id="PTHR45956">
    <property type="entry name" value="RUN AND FYVE DOMAIN-CONTAINING PROTEIN 2-LIKE PROTEIN"/>
    <property type="match status" value="1"/>
</dbReference>
<sequence length="514" mass="58711">MNNSGAEGLSSVMESSDSFDSGIKSFSRSPSLTSIDRWPMFFSSSRKTRSERKLPKHRDPVLIERRNLVNISKLIVKELIENSLKNGRMLDSDHAPLQHFFIVLEHVLRHGLRPKKGLLGPKKELWDILQIVEKLTSDAQELTNSIRDLPTVKTQMGRARAWLRVALMQKKLADYLKILVDNRDEELVDYFEPDALMMGDEATIIVGLMVGLNVIDCNLCIKEEDLDSQQGVIDFSLYLRSSHHPNHHIQGTVSCPDSPLGLESENMNVVLDQKNYIEELNCHLKATVANLESKVETLTTSNTLIKEELDMAKNSLTTLKEENQSLKNQLIKKHDESKDAESLVIDVPAGDMDTLKQFAENEKKQRIEAEKELHLQMSLKAEMEVAMKLLEKESREKQDNIVSLRKQLDDIKMINLEMYKKLQECEEDLTKKAEMVSRLQKKTEQIGCLLSNLQFHDAQQLRMRNNTSMKNSNSDTRLVSRPDRSLHRQSYTPVLTESAPSPEPLTDPEQSNNL</sequence>
<protein>
    <submittedName>
        <fullName evidence="5">Protein RUFY3</fullName>
    </submittedName>
</protein>
<dbReference type="FunFam" id="1.20.58.900:FF:000011">
    <property type="entry name" value="Uncharacterized protein, isoform B"/>
    <property type="match status" value="1"/>
</dbReference>
<dbReference type="SUPFAM" id="SSF140741">
    <property type="entry name" value="RUN domain-like"/>
    <property type="match status" value="1"/>
</dbReference>
<feature type="region of interest" description="Disordered" evidence="3">
    <location>
        <begin position="464"/>
        <end position="514"/>
    </location>
</feature>
<reference evidence="5" key="1">
    <citation type="submission" date="2018-04" db="EMBL/GenBank/DDBJ databases">
        <title>Transcriptome assembly of Sipha flava.</title>
        <authorList>
            <person name="Scully E.D."/>
            <person name="Geib S.M."/>
            <person name="Palmer N.A."/>
            <person name="Koch K."/>
            <person name="Bradshaw J."/>
            <person name="Heng-Moss T."/>
            <person name="Sarath G."/>
        </authorList>
    </citation>
    <scope>NUCLEOTIDE SEQUENCE</scope>
</reference>
<dbReference type="AlphaFoldDB" id="A0A2S2QB15"/>
<dbReference type="SMART" id="SM00593">
    <property type="entry name" value="RUN"/>
    <property type="match status" value="1"/>
</dbReference>
<evidence type="ECO:0000256" key="1">
    <source>
        <dbReference type="ARBA" id="ARBA00023054"/>
    </source>
</evidence>
<name>A0A2S2QB15_9HEMI</name>
<feature type="compositionally biased region" description="Polar residues" evidence="3">
    <location>
        <begin position="488"/>
        <end position="499"/>
    </location>
</feature>
<dbReference type="PROSITE" id="PS50826">
    <property type="entry name" value="RUN"/>
    <property type="match status" value="1"/>
</dbReference>
<evidence type="ECO:0000259" key="4">
    <source>
        <dbReference type="PROSITE" id="PS50826"/>
    </source>
</evidence>
<keyword evidence="1 2" id="KW-0175">Coiled coil</keyword>
<organism evidence="5">
    <name type="scientific">Sipha flava</name>
    <name type="common">yellow sugarcane aphid</name>
    <dbReference type="NCBI Taxonomy" id="143950"/>
    <lineage>
        <taxon>Eukaryota</taxon>
        <taxon>Metazoa</taxon>
        <taxon>Ecdysozoa</taxon>
        <taxon>Arthropoda</taxon>
        <taxon>Hexapoda</taxon>
        <taxon>Insecta</taxon>
        <taxon>Pterygota</taxon>
        <taxon>Neoptera</taxon>
        <taxon>Paraneoptera</taxon>
        <taxon>Hemiptera</taxon>
        <taxon>Sternorrhyncha</taxon>
        <taxon>Aphidomorpha</taxon>
        <taxon>Aphidoidea</taxon>
        <taxon>Aphididae</taxon>
        <taxon>Sipha</taxon>
    </lineage>
</organism>
<dbReference type="InterPro" id="IPR037213">
    <property type="entry name" value="Run_dom_sf"/>
</dbReference>
<accession>A0A2S2QB15</accession>
<dbReference type="GO" id="GO:0005737">
    <property type="term" value="C:cytoplasm"/>
    <property type="evidence" value="ECO:0007669"/>
    <property type="project" value="TreeGrafter"/>
</dbReference>
<evidence type="ECO:0000313" key="5">
    <source>
        <dbReference type="EMBL" id="MBY74928.1"/>
    </source>
</evidence>
<dbReference type="InterPro" id="IPR047335">
    <property type="entry name" value="RUFY1-3"/>
</dbReference>
<feature type="coiled-coil region" evidence="2">
    <location>
        <begin position="302"/>
        <end position="442"/>
    </location>
</feature>
<dbReference type="Gene3D" id="1.20.58.900">
    <property type="match status" value="1"/>
</dbReference>
<gene>
    <name evidence="5" type="primary">RUFY3</name>
    <name evidence="5" type="ORF">g.27149</name>
</gene>
<dbReference type="Pfam" id="PF02759">
    <property type="entry name" value="RUN"/>
    <property type="match status" value="1"/>
</dbReference>
<proteinExistence type="predicted"/>
<dbReference type="PANTHER" id="PTHR45956:SF6">
    <property type="entry name" value="RUN DOMAIN-CONTAINING PROTEIN"/>
    <property type="match status" value="1"/>
</dbReference>
<dbReference type="EMBL" id="GGMS01005725">
    <property type="protein sequence ID" value="MBY74928.1"/>
    <property type="molecule type" value="Transcribed_RNA"/>
</dbReference>
<feature type="compositionally biased region" description="Polar residues" evidence="3">
    <location>
        <begin position="464"/>
        <end position="477"/>
    </location>
</feature>
<evidence type="ECO:0000256" key="3">
    <source>
        <dbReference type="SAM" id="MobiDB-lite"/>
    </source>
</evidence>
<dbReference type="CDD" id="cd17681">
    <property type="entry name" value="RUN_RUFY1_like"/>
    <property type="match status" value="1"/>
</dbReference>
<feature type="domain" description="RUN" evidence="4">
    <location>
        <begin position="91"/>
        <end position="224"/>
    </location>
</feature>
<evidence type="ECO:0000256" key="2">
    <source>
        <dbReference type="SAM" id="Coils"/>
    </source>
</evidence>
<dbReference type="Gene3D" id="1.20.5.170">
    <property type="match status" value="1"/>
</dbReference>